<dbReference type="RefSeq" id="WP_085230833.1">
    <property type="nucleotide sequence ID" value="NZ_BSQD01000025.1"/>
</dbReference>
<name>A0A1X7HAL4_TRICW</name>
<keyword evidence="2" id="KW-1185">Reference proteome</keyword>
<dbReference type="EMBL" id="FXAH01000028">
    <property type="protein sequence ID" value="SMF82849.1"/>
    <property type="molecule type" value="Genomic_DNA"/>
</dbReference>
<evidence type="ECO:0000313" key="2">
    <source>
        <dbReference type="Proteomes" id="UP000192911"/>
    </source>
</evidence>
<reference evidence="2" key="1">
    <citation type="submission" date="2017-04" db="EMBL/GenBank/DDBJ databases">
        <authorList>
            <person name="Varghese N."/>
            <person name="Submissions S."/>
        </authorList>
    </citation>
    <scope>NUCLEOTIDE SEQUENCE [LARGE SCALE GENOMIC DNA]</scope>
    <source>
        <strain evidence="2">Ballard 720</strain>
    </source>
</reference>
<gene>
    <name evidence="1" type="ORF">SAMN06295900_12810</name>
</gene>
<dbReference type="GeneID" id="95550965"/>
<proteinExistence type="predicted"/>
<evidence type="ECO:0000313" key="1">
    <source>
        <dbReference type="EMBL" id="SMF82849.1"/>
    </source>
</evidence>
<organism evidence="1 2">
    <name type="scientific">Trinickia caryophylli</name>
    <name type="common">Paraburkholderia caryophylli</name>
    <dbReference type="NCBI Taxonomy" id="28094"/>
    <lineage>
        <taxon>Bacteria</taxon>
        <taxon>Pseudomonadati</taxon>
        <taxon>Pseudomonadota</taxon>
        <taxon>Betaproteobacteria</taxon>
        <taxon>Burkholderiales</taxon>
        <taxon>Burkholderiaceae</taxon>
        <taxon>Trinickia</taxon>
    </lineage>
</organism>
<accession>A0A1X7HAL4</accession>
<sequence length="85" mass="9746">MNIEQFRTLFDETRGILEAEGFSFTDQEFDVNDYMQKNQGLRDACARHGRVFPEDVDPLSFDAETFDMRAFVMGAVNASRGIDIE</sequence>
<protein>
    <submittedName>
        <fullName evidence="1">Uncharacterized protein</fullName>
    </submittedName>
</protein>
<dbReference type="Proteomes" id="UP000192911">
    <property type="component" value="Unassembled WGS sequence"/>
</dbReference>
<dbReference type="AlphaFoldDB" id="A0A1X7HAL4"/>